<dbReference type="SMART" id="SM01381">
    <property type="entry name" value="7TM_GPCR_Srsx"/>
    <property type="match status" value="1"/>
</dbReference>
<dbReference type="Pfam" id="PF00001">
    <property type="entry name" value="7tm_1"/>
    <property type="match status" value="1"/>
</dbReference>
<evidence type="ECO:0000256" key="1">
    <source>
        <dbReference type="ARBA" id="ARBA00004651"/>
    </source>
</evidence>
<keyword evidence="2" id="KW-1003">Cell membrane</keyword>
<feature type="transmembrane region" description="Helical" evidence="10">
    <location>
        <begin position="183"/>
        <end position="203"/>
    </location>
</feature>
<dbReference type="InterPro" id="IPR001718">
    <property type="entry name" value="Chemokine_CCR7"/>
</dbReference>
<dbReference type="InterPro" id="IPR000355">
    <property type="entry name" value="Chemokine_rcpt"/>
</dbReference>
<feature type="transmembrane region" description="Helical" evidence="10">
    <location>
        <begin position="273"/>
        <end position="291"/>
    </location>
</feature>
<evidence type="ECO:0000313" key="14">
    <source>
        <dbReference type="Proteomes" id="UP001369086"/>
    </source>
</evidence>
<evidence type="ECO:0000256" key="9">
    <source>
        <dbReference type="RuleBase" id="RU000688"/>
    </source>
</evidence>
<evidence type="ECO:0000256" key="6">
    <source>
        <dbReference type="ARBA" id="ARBA00023136"/>
    </source>
</evidence>
<name>A0ABR0YC26_HUSHU</name>
<gene>
    <name evidence="13" type="ORF">HHUSO_G31137</name>
</gene>
<evidence type="ECO:0000256" key="4">
    <source>
        <dbReference type="ARBA" id="ARBA00022989"/>
    </source>
</evidence>
<evidence type="ECO:0000256" key="8">
    <source>
        <dbReference type="ARBA" id="ARBA00023224"/>
    </source>
</evidence>
<feature type="transmembrane region" description="Helical" evidence="10">
    <location>
        <begin position="240"/>
        <end position="261"/>
    </location>
</feature>
<evidence type="ECO:0000256" key="2">
    <source>
        <dbReference type="ARBA" id="ARBA00022475"/>
    </source>
</evidence>
<keyword evidence="14" id="KW-1185">Reference proteome</keyword>
<accession>A0ABR0YC26</accession>
<dbReference type="SUPFAM" id="SSF81321">
    <property type="entry name" value="Family A G protein-coupled receptor-like"/>
    <property type="match status" value="1"/>
</dbReference>
<evidence type="ECO:0000256" key="11">
    <source>
        <dbReference type="SAM" id="SignalP"/>
    </source>
</evidence>
<feature type="chain" id="PRO_5047443505" evidence="11">
    <location>
        <begin position="27"/>
        <end position="390"/>
    </location>
</feature>
<comment type="similarity">
    <text evidence="9">Belongs to the G-protein coupled receptor 1 family.</text>
</comment>
<evidence type="ECO:0000313" key="13">
    <source>
        <dbReference type="EMBL" id="KAK6470192.1"/>
    </source>
</evidence>
<protein>
    <submittedName>
        <fullName evidence="13">C-C chemokine receptor type 7-like</fullName>
    </submittedName>
</protein>
<comment type="caution">
    <text evidence="13">The sequence shown here is derived from an EMBL/GenBank/DDBJ whole genome shotgun (WGS) entry which is preliminary data.</text>
</comment>
<evidence type="ECO:0000256" key="5">
    <source>
        <dbReference type="ARBA" id="ARBA00023040"/>
    </source>
</evidence>
<dbReference type="PROSITE" id="PS50262">
    <property type="entry name" value="G_PROTEIN_RECEP_F1_2"/>
    <property type="match status" value="1"/>
</dbReference>
<dbReference type="PRINTS" id="PR00657">
    <property type="entry name" value="CCCHEMOKINER"/>
</dbReference>
<feature type="transmembrane region" description="Helical" evidence="10">
    <location>
        <begin position="71"/>
        <end position="96"/>
    </location>
</feature>
<feature type="transmembrane region" description="Helical" evidence="10">
    <location>
        <begin position="134"/>
        <end position="162"/>
    </location>
</feature>
<keyword evidence="7 9" id="KW-0675">Receptor</keyword>
<organism evidence="13 14">
    <name type="scientific">Huso huso</name>
    <name type="common">Beluga</name>
    <name type="synonym">Acipenser huso</name>
    <dbReference type="NCBI Taxonomy" id="61971"/>
    <lineage>
        <taxon>Eukaryota</taxon>
        <taxon>Metazoa</taxon>
        <taxon>Chordata</taxon>
        <taxon>Craniata</taxon>
        <taxon>Vertebrata</taxon>
        <taxon>Euteleostomi</taxon>
        <taxon>Actinopterygii</taxon>
        <taxon>Chondrostei</taxon>
        <taxon>Acipenseriformes</taxon>
        <taxon>Acipenseridae</taxon>
        <taxon>Huso</taxon>
    </lineage>
</organism>
<keyword evidence="4 10" id="KW-1133">Transmembrane helix</keyword>
<proteinExistence type="inferred from homology"/>
<feature type="domain" description="G-protein coupled receptors family 1 profile" evidence="12">
    <location>
        <begin position="87"/>
        <end position="338"/>
    </location>
</feature>
<sequence>MANSRGIQIFLPVAFNLLFLLKINVSEDVTSYVSDEEYYSDLDDQDNSTTVDYGKFEQQCYKGDIRSFRAWFLPVVYAIICFVGLLGNLLVMLTYIYFKRLKTMTDVYLLNLAAADILFLLTLPFWAISFSQGWVFGLVACKLVYCIYKVSFFSGMLLLMCISADRYFAIACATSAHRHRSKAIYFSKVSCVSLWILALIFSLPELVYSTLVENNGNLTLCMPISEDSIHLKVKIQSGQMVAGFVLPLLVMFFCYIVIIKTLLQARSFEKNKAIKVVFAVVLVFITFQLPYNGVMLMRTIALARGNNTDCQAEKQLDVAEDVTKSLALLRCCLNPFLYAFIGVKFRNDLLKLLKEIGCMSQEQFFRYTSCKQKRSSVAMETTETSTTFSP</sequence>
<keyword evidence="5 9" id="KW-0297">G-protein coupled receptor</keyword>
<dbReference type="InterPro" id="IPR017452">
    <property type="entry name" value="GPCR_Rhodpsn_7TM"/>
</dbReference>
<dbReference type="InterPro" id="IPR000276">
    <property type="entry name" value="GPCR_Rhodpsn"/>
</dbReference>
<dbReference type="PRINTS" id="PR00641">
    <property type="entry name" value="CHEMOKINER7"/>
</dbReference>
<dbReference type="PRINTS" id="PR00237">
    <property type="entry name" value="GPCRRHODOPSN"/>
</dbReference>
<keyword evidence="6 10" id="KW-0472">Membrane</keyword>
<keyword evidence="8 9" id="KW-0807">Transducer</keyword>
<keyword evidence="3 9" id="KW-0812">Transmembrane</keyword>
<dbReference type="EMBL" id="JAHFZB010000036">
    <property type="protein sequence ID" value="KAK6470192.1"/>
    <property type="molecule type" value="Genomic_DNA"/>
</dbReference>
<evidence type="ECO:0000256" key="10">
    <source>
        <dbReference type="SAM" id="Phobius"/>
    </source>
</evidence>
<evidence type="ECO:0000259" key="12">
    <source>
        <dbReference type="PROSITE" id="PS50262"/>
    </source>
</evidence>
<dbReference type="PROSITE" id="PS00237">
    <property type="entry name" value="G_PROTEIN_RECEP_F1_1"/>
    <property type="match status" value="1"/>
</dbReference>
<dbReference type="InterPro" id="IPR050119">
    <property type="entry name" value="CCR1-9-like"/>
</dbReference>
<dbReference type="CDD" id="cd15175">
    <property type="entry name" value="7tmA_CCR7"/>
    <property type="match status" value="1"/>
</dbReference>
<evidence type="ECO:0000256" key="3">
    <source>
        <dbReference type="ARBA" id="ARBA00022692"/>
    </source>
</evidence>
<evidence type="ECO:0000256" key="7">
    <source>
        <dbReference type="ARBA" id="ARBA00023170"/>
    </source>
</evidence>
<dbReference type="Proteomes" id="UP001369086">
    <property type="component" value="Unassembled WGS sequence"/>
</dbReference>
<dbReference type="PANTHER" id="PTHR10489">
    <property type="entry name" value="CELL ADHESION MOLECULE"/>
    <property type="match status" value="1"/>
</dbReference>
<dbReference type="Gene3D" id="1.20.1070.10">
    <property type="entry name" value="Rhodopsin 7-helix transmembrane proteins"/>
    <property type="match status" value="1"/>
</dbReference>
<dbReference type="PANTHER" id="PTHR10489:SF635">
    <property type="entry name" value="C-C CHEMOKINE RECEPTOR TYPE 7"/>
    <property type="match status" value="1"/>
</dbReference>
<feature type="transmembrane region" description="Helical" evidence="10">
    <location>
        <begin position="108"/>
        <end position="128"/>
    </location>
</feature>
<feature type="signal peptide" evidence="11">
    <location>
        <begin position="1"/>
        <end position="26"/>
    </location>
</feature>
<comment type="subcellular location">
    <subcellularLocation>
        <location evidence="1">Cell membrane</location>
        <topology evidence="1">Multi-pass membrane protein</topology>
    </subcellularLocation>
</comment>
<reference evidence="13 14" key="1">
    <citation type="submission" date="2021-05" db="EMBL/GenBank/DDBJ databases">
        <authorList>
            <person name="Zahm M."/>
            <person name="Klopp C."/>
            <person name="Cabau C."/>
            <person name="Kuhl H."/>
            <person name="Suciu R."/>
            <person name="Ciorpac M."/>
            <person name="Holostenco D."/>
            <person name="Gessner J."/>
            <person name="Wuertz S."/>
            <person name="Hohne C."/>
            <person name="Stock M."/>
            <person name="Gislard M."/>
            <person name="Lluch J."/>
            <person name="Milhes M."/>
            <person name="Lampietro C."/>
            <person name="Lopez Roques C."/>
            <person name="Donnadieu C."/>
            <person name="Du K."/>
            <person name="Schartl M."/>
            <person name="Guiguen Y."/>
        </authorList>
    </citation>
    <scope>NUCLEOTIDE SEQUENCE [LARGE SCALE GENOMIC DNA]</scope>
    <source>
        <strain evidence="13">Hh-F2</strain>
        <tissue evidence="13">Blood</tissue>
    </source>
</reference>
<keyword evidence="11" id="KW-0732">Signal</keyword>